<feature type="transmembrane region" description="Helical" evidence="1">
    <location>
        <begin position="15"/>
        <end position="40"/>
    </location>
</feature>
<feature type="transmembrane region" description="Helical" evidence="1">
    <location>
        <begin position="82"/>
        <end position="101"/>
    </location>
</feature>
<dbReference type="AlphaFoldDB" id="A0AA91PBL3"/>
<gene>
    <name evidence="2" type="ORF">B8W67_17485</name>
</gene>
<dbReference type="EMBL" id="NCXO01000053">
    <property type="protein sequence ID" value="OSC28932.1"/>
    <property type="molecule type" value="Genomic_DNA"/>
</dbReference>
<feature type="transmembrane region" description="Helical" evidence="1">
    <location>
        <begin position="235"/>
        <end position="254"/>
    </location>
</feature>
<accession>A0AA91PBL3</accession>
<comment type="caution">
    <text evidence="2">The sequence shown here is derived from an EMBL/GenBank/DDBJ whole genome shotgun (WGS) entry which is preliminary data.</text>
</comment>
<organism evidence="2 3">
    <name type="scientific">Mycolicibacillus koreensis</name>
    <dbReference type="NCBI Taxonomy" id="1069220"/>
    <lineage>
        <taxon>Bacteria</taxon>
        <taxon>Bacillati</taxon>
        <taxon>Actinomycetota</taxon>
        <taxon>Actinomycetes</taxon>
        <taxon>Mycobacteriales</taxon>
        <taxon>Mycobacteriaceae</taxon>
        <taxon>Mycolicibacillus</taxon>
    </lineage>
</organism>
<keyword evidence="1" id="KW-1133">Transmembrane helix</keyword>
<feature type="transmembrane region" description="Helical" evidence="1">
    <location>
        <begin position="52"/>
        <end position="70"/>
    </location>
</feature>
<feature type="transmembrane region" description="Helical" evidence="1">
    <location>
        <begin position="174"/>
        <end position="193"/>
    </location>
</feature>
<keyword evidence="3" id="KW-1185">Reference proteome</keyword>
<name>A0AA91PBL3_9MYCO</name>
<keyword evidence="1" id="KW-0812">Transmembrane</keyword>
<sequence length="267" mass="25767">MNALGAAPPATASPLVAGVLIGVRLAAGTALALAVIAALLPGPHRRGGLRRLAGGIGAGAAGGVAVTLAVQRAPVNEATSAAVVAVSALLSALALLAVLAFPRACTGPPLILVGLVVTARAAVAAARDLGGYAGQGAPEPLAGVALGIAVAAATGLLGYGVARRGPRRAAEMAAGTLGVLVAAGAASAGVGGLQHSGHFPGATHRAVDTLGWAGWWSPPGATLRAVFGLTPTPTVAQAVIWATTVAAATAVAVWRWRSARPNATAPR</sequence>
<protein>
    <submittedName>
        <fullName evidence="2">Uncharacterized protein</fullName>
    </submittedName>
</protein>
<keyword evidence="1" id="KW-0472">Membrane</keyword>
<feature type="transmembrane region" description="Helical" evidence="1">
    <location>
        <begin position="141"/>
        <end position="162"/>
    </location>
</feature>
<reference evidence="2 3" key="1">
    <citation type="submission" date="2017-04" db="EMBL/GenBank/DDBJ databases">
        <title>The new phylogeny of genus Mycobacterium.</title>
        <authorList>
            <person name="Tortoli E."/>
            <person name="Trovato A."/>
            <person name="Cirillo D.M."/>
        </authorList>
    </citation>
    <scope>NUCLEOTIDE SEQUENCE [LARGE SCALE GENOMIC DNA]</scope>
    <source>
        <strain evidence="2 3">KCTC 19819</strain>
    </source>
</reference>
<dbReference type="Proteomes" id="UP000193577">
    <property type="component" value="Unassembled WGS sequence"/>
</dbReference>
<evidence type="ECO:0000313" key="3">
    <source>
        <dbReference type="Proteomes" id="UP000193577"/>
    </source>
</evidence>
<evidence type="ECO:0000313" key="2">
    <source>
        <dbReference type="EMBL" id="OSC28932.1"/>
    </source>
</evidence>
<feature type="transmembrane region" description="Helical" evidence="1">
    <location>
        <begin position="110"/>
        <end position="129"/>
    </location>
</feature>
<evidence type="ECO:0000256" key="1">
    <source>
        <dbReference type="SAM" id="Phobius"/>
    </source>
</evidence>
<proteinExistence type="predicted"/>